<keyword evidence="4 7" id="KW-1133">Transmembrane helix</keyword>
<evidence type="ECO:0000256" key="3">
    <source>
        <dbReference type="ARBA" id="ARBA00022692"/>
    </source>
</evidence>
<comment type="subcellular location">
    <subcellularLocation>
        <location evidence="1">Cell membrane</location>
        <topology evidence="1">Multi-pass membrane protein</topology>
    </subcellularLocation>
</comment>
<evidence type="ECO:0000256" key="1">
    <source>
        <dbReference type="ARBA" id="ARBA00004651"/>
    </source>
</evidence>
<evidence type="ECO:0000256" key="2">
    <source>
        <dbReference type="ARBA" id="ARBA00022475"/>
    </source>
</evidence>
<feature type="domain" description="ABC3 transporter permease C-terminal" evidence="8">
    <location>
        <begin position="306"/>
        <end position="419"/>
    </location>
</feature>
<evidence type="ECO:0000256" key="7">
    <source>
        <dbReference type="SAM" id="Phobius"/>
    </source>
</evidence>
<evidence type="ECO:0000313" key="11">
    <source>
        <dbReference type="Proteomes" id="UP000179467"/>
    </source>
</evidence>
<dbReference type="Proteomes" id="UP000179467">
    <property type="component" value="Unassembled WGS sequence"/>
</dbReference>
<feature type="transmembrane region" description="Helical" evidence="7">
    <location>
        <begin position="390"/>
        <end position="409"/>
    </location>
</feature>
<evidence type="ECO:0000259" key="8">
    <source>
        <dbReference type="Pfam" id="PF02687"/>
    </source>
</evidence>
<keyword evidence="10" id="KW-0547">Nucleotide-binding</keyword>
<sequence>MNLHTPELANAAAEIRARSSGPLRLLGTTVALAIREIRRHLLRSFLTILGIVIGVMSVVTMVTLGNGATAAVQESISSLGANILQIRPGQGFGRGGGGPQPPDFKERDVEAIRTQIAGVRAVAPQAQSTGVAIRNAANWSTTINGTTDDYFTAQQWNLSEGRIFTPAEEQAGKAVCILGSTVVQNLFRREDPIGQRFRVKDVSCEVIGTLTTRGQGGFGNDQDDVIIMPIKTVQRRFTGNRDIRNIMVSVDEAYDSTTVQESISKLLRERRNITGAKEDDFNIFDTKQISETLSGTTQILTALLGAVAAVSLLVGGIGIMNIMLVSVTERTREIGIRLAIGAVGREVLLQFLVESVALACLGGIIGLILALIASMALAPVLKVPFIFDPQINLLAFAFSAGIGVIFGYFPARRAASLNPIEALRHE</sequence>
<proteinExistence type="inferred from homology"/>
<keyword evidence="5 7" id="KW-0472">Membrane</keyword>
<feature type="transmembrane region" description="Helical" evidence="7">
    <location>
        <begin position="45"/>
        <end position="65"/>
    </location>
</feature>
<keyword evidence="2" id="KW-1003">Cell membrane</keyword>
<dbReference type="GO" id="GO:0005886">
    <property type="term" value="C:plasma membrane"/>
    <property type="evidence" value="ECO:0007669"/>
    <property type="project" value="UniProtKB-SubCell"/>
</dbReference>
<comment type="similarity">
    <text evidence="6">Belongs to the ABC-4 integral membrane protein family.</text>
</comment>
<feature type="transmembrane region" description="Helical" evidence="7">
    <location>
        <begin position="348"/>
        <end position="378"/>
    </location>
</feature>
<feature type="transmembrane region" description="Helical" evidence="7">
    <location>
        <begin position="299"/>
        <end position="327"/>
    </location>
</feature>
<feature type="domain" description="MacB-like periplasmic core" evidence="9">
    <location>
        <begin position="44"/>
        <end position="265"/>
    </location>
</feature>
<dbReference type="InterPro" id="IPR003838">
    <property type="entry name" value="ABC3_permease_C"/>
</dbReference>
<name>A0A1S1HEE1_9SPHN</name>
<dbReference type="PANTHER" id="PTHR30572:SF4">
    <property type="entry name" value="ABC TRANSPORTER PERMEASE YTRF"/>
    <property type="match status" value="1"/>
</dbReference>
<keyword evidence="10" id="KW-0378">Hydrolase</keyword>
<organism evidence="10 11">
    <name type="scientific">Edaphosphingomonas haloaromaticamans</name>
    <dbReference type="NCBI Taxonomy" id="653954"/>
    <lineage>
        <taxon>Bacteria</taxon>
        <taxon>Pseudomonadati</taxon>
        <taxon>Pseudomonadota</taxon>
        <taxon>Alphaproteobacteria</taxon>
        <taxon>Sphingomonadales</taxon>
        <taxon>Rhizorhabdaceae</taxon>
        <taxon>Edaphosphingomonas</taxon>
    </lineage>
</organism>
<dbReference type="EC" id="3.6.3.-" evidence="10"/>
<keyword evidence="11" id="KW-1185">Reference proteome</keyword>
<dbReference type="OrthoDB" id="9770036at2"/>
<comment type="caution">
    <text evidence="10">The sequence shown here is derived from an EMBL/GenBank/DDBJ whole genome shotgun (WGS) entry which is preliminary data.</text>
</comment>
<dbReference type="Pfam" id="PF12704">
    <property type="entry name" value="MacB_PCD"/>
    <property type="match status" value="1"/>
</dbReference>
<dbReference type="GO" id="GO:0022857">
    <property type="term" value="F:transmembrane transporter activity"/>
    <property type="evidence" value="ECO:0007669"/>
    <property type="project" value="TreeGrafter"/>
</dbReference>
<evidence type="ECO:0000256" key="5">
    <source>
        <dbReference type="ARBA" id="ARBA00023136"/>
    </source>
</evidence>
<keyword evidence="3 7" id="KW-0812">Transmembrane</keyword>
<evidence type="ECO:0000259" key="9">
    <source>
        <dbReference type="Pfam" id="PF12704"/>
    </source>
</evidence>
<accession>A0A1S1HEE1</accession>
<evidence type="ECO:0000256" key="6">
    <source>
        <dbReference type="ARBA" id="ARBA00038076"/>
    </source>
</evidence>
<keyword evidence="10" id="KW-0067">ATP-binding</keyword>
<protein>
    <submittedName>
        <fullName evidence="10">Macrolide export ATP-binding/permease protein MacB</fullName>
        <ecNumber evidence="10">3.6.3.-</ecNumber>
    </submittedName>
</protein>
<evidence type="ECO:0000313" key="10">
    <source>
        <dbReference type="EMBL" id="OHT20477.1"/>
    </source>
</evidence>
<dbReference type="GO" id="GO:0005524">
    <property type="term" value="F:ATP binding"/>
    <property type="evidence" value="ECO:0007669"/>
    <property type="project" value="UniProtKB-KW"/>
</dbReference>
<dbReference type="GO" id="GO:0016787">
    <property type="term" value="F:hydrolase activity"/>
    <property type="evidence" value="ECO:0007669"/>
    <property type="project" value="UniProtKB-KW"/>
</dbReference>
<dbReference type="PANTHER" id="PTHR30572">
    <property type="entry name" value="MEMBRANE COMPONENT OF TRANSPORTER-RELATED"/>
    <property type="match status" value="1"/>
</dbReference>
<dbReference type="InterPro" id="IPR025857">
    <property type="entry name" value="MacB_PCD"/>
</dbReference>
<dbReference type="Pfam" id="PF02687">
    <property type="entry name" value="FtsX"/>
    <property type="match status" value="1"/>
</dbReference>
<evidence type="ECO:0000256" key="4">
    <source>
        <dbReference type="ARBA" id="ARBA00022989"/>
    </source>
</evidence>
<dbReference type="EMBL" id="MIPT01000001">
    <property type="protein sequence ID" value="OHT20477.1"/>
    <property type="molecule type" value="Genomic_DNA"/>
</dbReference>
<reference evidence="10 11" key="1">
    <citation type="submission" date="2016-09" db="EMBL/GenBank/DDBJ databases">
        <title>Metabolic pathway, cell adaptation mechanisms and a novel monoxygenase revealed through proteogenomic-transcription analysis of a Sphingomonas haloaromaticamans strain degrading the fungicide ortho-phenylphenol.</title>
        <authorList>
            <person name="Perruchon C."/>
            <person name="Papadopoulou E.S."/>
            <person name="Rousidou C."/>
            <person name="Vasileiadis S."/>
            <person name="Tanou G."/>
            <person name="Amoutzias G."/>
            <person name="Molassiotis A."/>
            <person name="Karpouzas D.G."/>
        </authorList>
    </citation>
    <scope>NUCLEOTIDE SEQUENCE [LARGE SCALE GENOMIC DNA]</scope>
    <source>
        <strain evidence="10 11">P3</strain>
    </source>
</reference>
<gene>
    <name evidence="10" type="primary">macB_4</name>
    <name evidence="10" type="ORF">BHE75_02475</name>
</gene>
<dbReference type="InterPro" id="IPR050250">
    <property type="entry name" value="Macrolide_Exporter_MacB"/>
</dbReference>
<dbReference type="AlphaFoldDB" id="A0A1S1HEE1"/>